<dbReference type="RefSeq" id="WP_349660603.1">
    <property type="nucleotide sequence ID" value="NZ_JBEGDG010000011.1"/>
</dbReference>
<proteinExistence type="predicted"/>
<evidence type="ECO:0000313" key="2">
    <source>
        <dbReference type="EMBL" id="MEQ6356007.1"/>
    </source>
</evidence>
<sequence length="90" mass="10306">MFYAGLPYVIWNFGREPLGDYTAMLISTIPGIVYTIYRFILDKQFNITGLLILCSLALGTTVDLLSGSAEQMIWNGVYQVFFIHFFILLR</sequence>
<gene>
    <name evidence="2" type="ORF">ABNX05_15355</name>
</gene>
<keyword evidence="3" id="KW-1185">Reference proteome</keyword>
<dbReference type="NCBIfam" id="NF041646">
    <property type="entry name" value="VC0807_fam"/>
    <property type="match status" value="1"/>
</dbReference>
<keyword evidence="1" id="KW-1133">Transmembrane helix</keyword>
<feature type="transmembrane region" description="Helical" evidence="1">
    <location>
        <begin position="72"/>
        <end position="89"/>
    </location>
</feature>
<comment type="caution">
    <text evidence="2">The sequence shown here is derived from an EMBL/GenBank/DDBJ whole genome shotgun (WGS) entry which is preliminary data.</text>
</comment>
<protein>
    <submittedName>
        <fullName evidence="2">VC0807 family protein</fullName>
    </submittedName>
</protein>
<organism evidence="2 3">
    <name type="scientific">Lysinibacillus zambalensis</name>
    <dbReference type="NCBI Taxonomy" id="3160866"/>
    <lineage>
        <taxon>Bacteria</taxon>
        <taxon>Bacillati</taxon>
        <taxon>Bacillota</taxon>
        <taxon>Bacilli</taxon>
        <taxon>Bacillales</taxon>
        <taxon>Bacillaceae</taxon>
        <taxon>Lysinibacillus</taxon>
    </lineage>
</organism>
<feature type="transmembrane region" description="Helical" evidence="1">
    <location>
        <begin position="47"/>
        <end position="66"/>
    </location>
</feature>
<evidence type="ECO:0000256" key="1">
    <source>
        <dbReference type="SAM" id="Phobius"/>
    </source>
</evidence>
<reference evidence="2 3" key="1">
    <citation type="submission" date="2024-06" db="EMBL/GenBank/DDBJ databases">
        <title>Lysinibacillus zambalefons sp. nov., a Novel Firmicute Isolated from the Poon Bato Zambales Hyperalkaline Spring.</title>
        <authorList>
            <person name="Aja J.A."/>
            <person name="Lazaro J.E.H."/>
            <person name="Llorin L.D."/>
            <person name="Lim K.R."/>
            <person name="Teodosio J."/>
            <person name="Dalisay D.S."/>
        </authorList>
    </citation>
    <scope>NUCLEOTIDE SEQUENCE [LARGE SCALE GENOMIC DNA]</scope>
    <source>
        <strain evidence="2 3">M3</strain>
    </source>
</reference>
<dbReference type="EMBL" id="JBEGDG010000011">
    <property type="protein sequence ID" value="MEQ6356007.1"/>
    <property type="molecule type" value="Genomic_DNA"/>
</dbReference>
<dbReference type="Proteomes" id="UP001478862">
    <property type="component" value="Unassembled WGS sequence"/>
</dbReference>
<feature type="transmembrane region" description="Helical" evidence="1">
    <location>
        <begin position="21"/>
        <end position="40"/>
    </location>
</feature>
<keyword evidence="1" id="KW-0472">Membrane</keyword>
<name>A0ABV1MU21_9BACI</name>
<evidence type="ECO:0000313" key="3">
    <source>
        <dbReference type="Proteomes" id="UP001478862"/>
    </source>
</evidence>
<accession>A0ABV1MU21</accession>
<keyword evidence="1" id="KW-0812">Transmembrane</keyword>